<sequence>MTGRRRAVERPPIAVEVLDVASLARLATSRSDYIPSFWSSFIGSRRILYHFYPLPFWSGSIPVLAYVWYEDPTAPYLAYTNLGREEAKFTKSPESGRYVNGVVIEVDETPRFVKQAIKSTGRRRLERPVVSRVVGLSSLMRVVAAMTDGTATPPIWCSGDGSIAGIIYPILDYYDSTALPIFLYTTEMKNNKEMKGYVKYLSSDEGEETGFTDNVSDTRYVYGRLIYVRELPFKAP</sequence>
<keyword evidence="1" id="KW-0812">Transmembrane</keyword>
<gene>
    <name evidence="2" type="ORF">EYH45_01670</name>
</gene>
<proteinExistence type="predicted"/>
<dbReference type="Proteomes" id="UP000608579">
    <property type="component" value="Unassembled WGS sequence"/>
</dbReference>
<name>A0A833EBH6_CALS0</name>
<keyword evidence="1" id="KW-0472">Membrane</keyword>
<organism evidence="2 3">
    <name type="scientific">Caldiarchaeum subterraneum</name>
    <dbReference type="NCBI Taxonomy" id="311458"/>
    <lineage>
        <taxon>Archaea</taxon>
        <taxon>Nitrososphaerota</taxon>
        <taxon>Candidatus Caldarchaeales</taxon>
        <taxon>Candidatus Caldarchaeaceae</taxon>
        <taxon>Candidatus Caldarchaeum</taxon>
    </lineage>
</organism>
<evidence type="ECO:0000313" key="2">
    <source>
        <dbReference type="EMBL" id="HIQ29254.1"/>
    </source>
</evidence>
<dbReference type="EMBL" id="DQVM01000030">
    <property type="protein sequence ID" value="HIQ29254.1"/>
    <property type="molecule type" value="Genomic_DNA"/>
</dbReference>
<reference evidence="2" key="1">
    <citation type="journal article" date="2020" name="ISME J.">
        <title>Gammaproteobacteria mediating utilization of methyl-, sulfur- and petroleum organic compounds in deep ocean hydrothermal plumes.</title>
        <authorList>
            <person name="Zhou Z."/>
            <person name="Liu Y."/>
            <person name="Pan J."/>
            <person name="Cron B.R."/>
            <person name="Toner B.M."/>
            <person name="Anantharaman K."/>
            <person name="Breier J.A."/>
            <person name="Dick G.J."/>
            <person name="Li M."/>
        </authorList>
    </citation>
    <scope>NUCLEOTIDE SEQUENCE</scope>
    <source>
        <strain evidence="2">SZUA-1515</strain>
    </source>
</reference>
<evidence type="ECO:0000313" key="3">
    <source>
        <dbReference type="Proteomes" id="UP000608579"/>
    </source>
</evidence>
<evidence type="ECO:0000256" key="1">
    <source>
        <dbReference type="SAM" id="Phobius"/>
    </source>
</evidence>
<dbReference type="AlphaFoldDB" id="A0A833EBH6"/>
<protein>
    <submittedName>
        <fullName evidence="2">Uncharacterized protein</fullName>
    </submittedName>
</protein>
<feature type="transmembrane region" description="Helical" evidence="1">
    <location>
        <begin position="47"/>
        <end position="69"/>
    </location>
</feature>
<accession>A0A833EBH6</accession>
<comment type="caution">
    <text evidence="2">The sequence shown here is derived from an EMBL/GenBank/DDBJ whole genome shotgun (WGS) entry which is preliminary data.</text>
</comment>
<keyword evidence="1" id="KW-1133">Transmembrane helix</keyword>